<dbReference type="Proteomes" id="UP000289168">
    <property type="component" value="Segment"/>
</dbReference>
<protein>
    <submittedName>
        <fullName evidence="1">Uncharacterized protein</fullName>
    </submittedName>
</protein>
<evidence type="ECO:0000313" key="1">
    <source>
        <dbReference type="EMBL" id="QAU06966.1"/>
    </source>
</evidence>
<evidence type="ECO:0000313" key="2">
    <source>
        <dbReference type="Proteomes" id="UP000289168"/>
    </source>
</evidence>
<proteinExistence type="predicted"/>
<name>A0A410TD69_9CAUD</name>
<accession>A0A410TD69</accession>
<sequence>MSTITTDRVVTTSVQLECDSGTLKLSDLQRFIDECEDEAIPGFSEITVGREGTWIRAQFTSGD</sequence>
<reference evidence="1 2" key="1">
    <citation type="submission" date="2019-01" db="EMBL/GenBank/DDBJ databases">
        <authorList>
            <person name="Enrique A.G."/>
            <person name="Garlena R.A."/>
            <person name="Russell D.A."/>
            <person name="Pope W.H."/>
            <person name="Jacobs-Sera D."/>
            <person name="Hatfull G.F."/>
        </authorList>
    </citation>
    <scope>NUCLEOTIDE SEQUENCE [LARGE SCALE GENOMIC DNA]</scope>
</reference>
<dbReference type="EMBL" id="MK376959">
    <property type="protein sequence ID" value="QAU06966.1"/>
    <property type="molecule type" value="Genomic_DNA"/>
</dbReference>
<gene>
    <name evidence="1" type="primary">101</name>
    <name evidence="1" type="ORF">SEA_APHELION_101</name>
</gene>
<organism evidence="1 2">
    <name type="scientific">Gordonia phage Aphelion</name>
    <dbReference type="NCBI Taxonomy" id="2507860"/>
    <lineage>
        <taxon>Viruses</taxon>
        <taxon>Duplodnaviria</taxon>
        <taxon>Heunggongvirae</taxon>
        <taxon>Uroviricota</taxon>
        <taxon>Caudoviricetes</taxon>
        <taxon>Smoothievirus</taxon>
        <taxon>Smoothievirus smoothie</taxon>
    </lineage>
</organism>